<accession>A0A8T8S8S0</accession>
<dbReference type="EMBL" id="LWDD02004436">
    <property type="protein sequence ID" value="KAE8235220.1"/>
    <property type="molecule type" value="Genomic_DNA"/>
</dbReference>
<feature type="non-terminal residue" evidence="1">
    <location>
        <position position="94"/>
    </location>
</feature>
<organism evidence="1 2">
    <name type="scientific">Tilletia caries</name>
    <name type="common">wheat bunt fungus</name>
    <dbReference type="NCBI Taxonomy" id="13290"/>
    <lineage>
        <taxon>Eukaryota</taxon>
        <taxon>Fungi</taxon>
        <taxon>Dikarya</taxon>
        <taxon>Basidiomycota</taxon>
        <taxon>Ustilaginomycotina</taxon>
        <taxon>Exobasidiomycetes</taxon>
        <taxon>Tilletiales</taxon>
        <taxon>Tilletiaceae</taxon>
        <taxon>Tilletia</taxon>
    </lineage>
</organism>
<evidence type="ECO:0000313" key="1">
    <source>
        <dbReference type="EMBL" id="KAE8235220.1"/>
    </source>
</evidence>
<gene>
    <name evidence="1" type="ORF">A4X03_0g9856</name>
</gene>
<reference evidence="1" key="1">
    <citation type="submission" date="2016-04" db="EMBL/GenBank/DDBJ databases">
        <authorList>
            <person name="Nguyen H.D."/>
            <person name="Kesanakurti P."/>
            <person name="Cullis J."/>
            <person name="Levesque C.A."/>
            <person name="Hambleton S."/>
        </authorList>
    </citation>
    <scope>NUCLEOTIDE SEQUENCE</scope>
    <source>
        <strain evidence="1">DAOMC 238032</strain>
    </source>
</reference>
<comment type="caution">
    <text evidence="1">The sequence shown here is derived from an EMBL/GenBank/DDBJ whole genome shotgun (WGS) entry which is preliminary data.</text>
</comment>
<sequence>MKVTKENLPGVANIPVYCVEGGPVEGADGVGECGENGKAEWFFRFSYSNGSVAVYAWVFLAESEDHVELVVDESDGLTDGVARYYENIAKDVFL</sequence>
<dbReference type="Proteomes" id="UP000077671">
    <property type="component" value="Unassembled WGS sequence"/>
</dbReference>
<dbReference type="AlphaFoldDB" id="A0A8T8S8S0"/>
<name>A0A8T8S8S0_9BASI</name>
<evidence type="ECO:0000313" key="2">
    <source>
        <dbReference type="Proteomes" id="UP000077671"/>
    </source>
</evidence>
<proteinExistence type="predicted"/>
<protein>
    <submittedName>
        <fullName evidence="1">Uncharacterized protein</fullName>
    </submittedName>
</protein>
<reference evidence="1" key="2">
    <citation type="journal article" date="2019" name="IMA Fungus">
        <title>Genome sequencing and comparison of five Tilletia species to identify candidate genes for the detection of regulated species infecting wheat.</title>
        <authorList>
            <person name="Nguyen H.D.T."/>
            <person name="Sultana T."/>
            <person name="Kesanakurti P."/>
            <person name="Hambleton S."/>
        </authorList>
    </citation>
    <scope>NUCLEOTIDE SEQUENCE</scope>
    <source>
        <strain evidence="1">DAOMC 238032</strain>
    </source>
</reference>